<dbReference type="OrthoDB" id="6837at2157"/>
<dbReference type="GO" id="GO:0051537">
    <property type="term" value="F:2 iron, 2 sulfur cluster binding"/>
    <property type="evidence" value="ECO:0007669"/>
    <property type="project" value="UniProtKB-KW"/>
</dbReference>
<dbReference type="SUPFAM" id="SSF50022">
    <property type="entry name" value="ISP domain"/>
    <property type="match status" value="1"/>
</dbReference>
<evidence type="ECO:0000259" key="7">
    <source>
        <dbReference type="PROSITE" id="PS51296"/>
    </source>
</evidence>
<keyword evidence="5" id="KW-0408">Iron</keyword>
<dbReference type="Proteomes" id="UP000053157">
    <property type="component" value="Unassembled WGS sequence"/>
</dbReference>
<comment type="cofactor">
    <cofactor evidence="1">
        <name>Fe cation</name>
        <dbReference type="ChEBI" id="CHEBI:24875"/>
    </cofactor>
</comment>
<feature type="domain" description="Rieske" evidence="7">
    <location>
        <begin position="48"/>
        <end position="172"/>
    </location>
</feature>
<dbReference type="InterPro" id="IPR001663">
    <property type="entry name" value="Rng_hydr_dOase-A"/>
</dbReference>
<sequence length="374" mass="42517">MTQWTTESGSAKPISEDVTDEANALPASYFTDPQIFEQELEDVFSKHWIYAGNVKTLEETGDYITRDIGGKNIILIKDDEGDINGMYNVCAHRGARVLDDADADDPGNVGAIQCPYHVWTYDYEGKLQSAPASFENANMNPDLEDEDVPNLHPEEHGLKEVSVETVGPFIFVNLDTDPDPIEDMLGSMAEEVTDLNLTQYEHVDRVVTEVDCNWKVLAGNYSECDHCQSNHQDWIREISLDDSTLEVNDYHLVLHYAYADHVDVDADEALFYYLWPNFALNIYGTADGYGTYEVYPADEDTTLLIADYYFEDNRMTEEREEMIETSLQLQREDIELVERQQDGLRSGVLEQGHLGPNEHTVHKLHKLTYDALHG</sequence>
<dbReference type="PRINTS" id="PR00090">
    <property type="entry name" value="RNGDIOXGNASE"/>
</dbReference>
<evidence type="ECO:0000256" key="5">
    <source>
        <dbReference type="ARBA" id="ARBA00023004"/>
    </source>
</evidence>
<dbReference type="PANTHER" id="PTHR43756:SF5">
    <property type="entry name" value="CHOLINE MONOOXYGENASE, CHLOROPLASTIC"/>
    <property type="match status" value="1"/>
</dbReference>
<proteinExistence type="predicted"/>
<dbReference type="Gene3D" id="3.90.380.10">
    <property type="entry name" value="Naphthalene 1,2-dioxygenase Alpha Subunit, Chain A, domain 1"/>
    <property type="match status" value="2"/>
</dbReference>
<dbReference type="Gene3D" id="2.102.10.10">
    <property type="entry name" value="Rieske [2Fe-2S] iron-sulphur domain"/>
    <property type="match status" value="1"/>
</dbReference>
<dbReference type="Pfam" id="PF00355">
    <property type="entry name" value="Rieske"/>
    <property type="match status" value="1"/>
</dbReference>
<evidence type="ECO:0000313" key="8">
    <source>
        <dbReference type="EMBL" id="KTG12220.1"/>
    </source>
</evidence>
<comment type="caution">
    <text evidence="8">The sequence shown here is derived from an EMBL/GenBank/DDBJ whole genome shotgun (WGS) entry which is preliminary data.</text>
</comment>
<protein>
    <submittedName>
        <fullName evidence="8">Ring-hydroxylating oxygenase subunit alpha</fullName>
    </submittedName>
</protein>
<dbReference type="SUPFAM" id="SSF55961">
    <property type="entry name" value="Bet v1-like"/>
    <property type="match status" value="1"/>
</dbReference>
<dbReference type="RefSeq" id="WP_058573533.1">
    <property type="nucleotide sequence ID" value="NZ_LOPV01000629.1"/>
</dbReference>
<dbReference type="EMBL" id="LOPV01000629">
    <property type="protein sequence ID" value="KTG12220.1"/>
    <property type="molecule type" value="Genomic_DNA"/>
</dbReference>
<dbReference type="CDD" id="cd03469">
    <property type="entry name" value="Rieske_RO_Alpha_N"/>
    <property type="match status" value="1"/>
</dbReference>
<dbReference type="GO" id="GO:0016491">
    <property type="term" value="F:oxidoreductase activity"/>
    <property type="evidence" value="ECO:0007669"/>
    <property type="project" value="UniProtKB-KW"/>
</dbReference>
<keyword evidence="3" id="KW-0479">Metal-binding</keyword>
<name>A0A0W1RFD4_9EURY</name>
<keyword evidence="6" id="KW-0411">Iron-sulfur</keyword>
<evidence type="ECO:0000256" key="6">
    <source>
        <dbReference type="ARBA" id="ARBA00023014"/>
    </source>
</evidence>
<reference evidence="8 9" key="1">
    <citation type="submission" date="2015-12" db="EMBL/GenBank/DDBJ databases">
        <title>Haloferax profundi sp. nov. isolated from the Discovery deep brine-seawater interface in the Red Sea.</title>
        <authorList>
            <person name="Zhang G."/>
            <person name="Stingl U."/>
            <person name="Rashid M."/>
        </authorList>
    </citation>
    <scope>NUCLEOTIDE SEQUENCE [LARGE SCALE GENOMIC DNA]</scope>
    <source>
        <strain evidence="8 9">SB29</strain>
    </source>
</reference>
<keyword evidence="4" id="KW-0560">Oxidoreductase</keyword>
<dbReference type="InterPro" id="IPR015879">
    <property type="entry name" value="Ring_hydroxy_dOase_asu_C_dom"/>
</dbReference>
<dbReference type="GO" id="GO:0005506">
    <property type="term" value="F:iron ion binding"/>
    <property type="evidence" value="ECO:0007669"/>
    <property type="project" value="InterPro"/>
</dbReference>
<dbReference type="AlphaFoldDB" id="A0A0W1RFD4"/>
<dbReference type="PROSITE" id="PS51296">
    <property type="entry name" value="RIESKE"/>
    <property type="match status" value="1"/>
</dbReference>
<accession>A0A0W1RFD4</accession>
<keyword evidence="9" id="KW-1185">Reference proteome</keyword>
<gene>
    <name evidence="8" type="ORF">AUR66_19755</name>
</gene>
<dbReference type="InterPro" id="IPR036922">
    <property type="entry name" value="Rieske_2Fe-2S_sf"/>
</dbReference>
<evidence type="ECO:0000256" key="2">
    <source>
        <dbReference type="ARBA" id="ARBA00022714"/>
    </source>
</evidence>
<evidence type="ECO:0000313" key="9">
    <source>
        <dbReference type="Proteomes" id="UP000053157"/>
    </source>
</evidence>
<evidence type="ECO:0000256" key="4">
    <source>
        <dbReference type="ARBA" id="ARBA00023002"/>
    </source>
</evidence>
<dbReference type="InterPro" id="IPR017941">
    <property type="entry name" value="Rieske_2Fe-2S"/>
</dbReference>
<dbReference type="Pfam" id="PF00848">
    <property type="entry name" value="Ring_hydroxyl_A"/>
    <property type="match status" value="2"/>
</dbReference>
<dbReference type="PANTHER" id="PTHR43756">
    <property type="entry name" value="CHOLINE MONOOXYGENASE, CHLOROPLASTIC"/>
    <property type="match status" value="1"/>
</dbReference>
<keyword evidence="2" id="KW-0001">2Fe-2S</keyword>
<evidence type="ECO:0000256" key="3">
    <source>
        <dbReference type="ARBA" id="ARBA00022723"/>
    </source>
</evidence>
<evidence type="ECO:0000256" key="1">
    <source>
        <dbReference type="ARBA" id="ARBA00001962"/>
    </source>
</evidence>
<organism evidence="8 9">
    <name type="scientific">Haloferax profundi</name>
    <dbReference type="NCBI Taxonomy" id="1544718"/>
    <lineage>
        <taxon>Archaea</taxon>
        <taxon>Methanobacteriati</taxon>
        <taxon>Methanobacteriota</taxon>
        <taxon>Stenosarchaea group</taxon>
        <taxon>Halobacteria</taxon>
        <taxon>Halobacteriales</taxon>
        <taxon>Haloferacaceae</taxon>
        <taxon>Haloferax</taxon>
    </lineage>
</organism>